<dbReference type="AlphaFoldDB" id="A0A1R3K169"/>
<name>A0A1R3K169_COCAP</name>
<evidence type="ECO:0000313" key="2">
    <source>
        <dbReference type="Proteomes" id="UP000188268"/>
    </source>
</evidence>
<organism evidence="1 2">
    <name type="scientific">Corchorus capsularis</name>
    <name type="common">Jute</name>
    <dbReference type="NCBI Taxonomy" id="210143"/>
    <lineage>
        <taxon>Eukaryota</taxon>
        <taxon>Viridiplantae</taxon>
        <taxon>Streptophyta</taxon>
        <taxon>Embryophyta</taxon>
        <taxon>Tracheophyta</taxon>
        <taxon>Spermatophyta</taxon>
        <taxon>Magnoliopsida</taxon>
        <taxon>eudicotyledons</taxon>
        <taxon>Gunneridae</taxon>
        <taxon>Pentapetalae</taxon>
        <taxon>rosids</taxon>
        <taxon>malvids</taxon>
        <taxon>Malvales</taxon>
        <taxon>Malvaceae</taxon>
        <taxon>Grewioideae</taxon>
        <taxon>Apeibeae</taxon>
        <taxon>Corchorus</taxon>
    </lineage>
</organism>
<dbReference type="Proteomes" id="UP000188268">
    <property type="component" value="Unassembled WGS sequence"/>
</dbReference>
<keyword evidence="2" id="KW-1185">Reference proteome</keyword>
<sequence length="48" mass="5238">MEEHSIRTIGSEVLAAKAANELEVGLGIGNSTEGKRRKPFVVIVYGFY</sequence>
<dbReference type="Gramene" id="OMP00835">
    <property type="protein sequence ID" value="OMP00835"/>
    <property type="gene ID" value="CCACVL1_03283"/>
</dbReference>
<gene>
    <name evidence="1" type="ORF">CCACVL1_03283</name>
</gene>
<proteinExistence type="predicted"/>
<protein>
    <submittedName>
        <fullName evidence="1">Uncharacterized protein</fullName>
    </submittedName>
</protein>
<dbReference type="EMBL" id="AWWV01006586">
    <property type="protein sequence ID" value="OMP00835.1"/>
    <property type="molecule type" value="Genomic_DNA"/>
</dbReference>
<reference evidence="1 2" key="1">
    <citation type="submission" date="2013-09" db="EMBL/GenBank/DDBJ databases">
        <title>Corchorus capsularis genome sequencing.</title>
        <authorList>
            <person name="Alam M."/>
            <person name="Haque M.S."/>
            <person name="Islam M.S."/>
            <person name="Emdad E.M."/>
            <person name="Islam M.M."/>
            <person name="Ahmed B."/>
            <person name="Halim A."/>
            <person name="Hossen Q.M.M."/>
            <person name="Hossain M.Z."/>
            <person name="Ahmed R."/>
            <person name="Khan M.M."/>
            <person name="Islam R."/>
            <person name="Rashid M.M."/>
            <person name="Khan S.A."/>
            <person name="Rahman M.S."/>
            <person name="Alam M."/>
        </authorList>
    </citation>
    <scope>NUCLEOTIDE SEQUENCE [LARGE SCALE GENOMIC DNA]</scope>
    <source>
        <strain evidence="2">cv. CVL-1</strain>
        <tissue evidence="1">Whole seedling</tissue>
    </source>
</reference>
<comment type="caution">
    <text evidence="1">The sequence shown here is derived from an EMBL/GenBank/DDBJ whole genome shotgun (WGS) entry which is preliminary data.</text>
</comment>
<evidence type="ECO:0000313" key="1">
    <source>
        <dbReference type="EMBL" id="OMP00835.1"/>
    </source>
</evidence>
<accession>A0A1R3K169</accession>